<dbReference type="KEGG" id="nco:AAW31_05305"/>
<proteinExistence type="predicted"/>
<reference evidence="3 5" key="3">
    <citation type="submission" date="2019-07" db="EMBL/GenBank/DDBJ databases">
        <title>Active sludge and wastewater microbial communities from Klosterneuburg, Austria.</title>
        <authorList>
            <person name="Wagner M."/>
        </authorList>
    </citation>
    <scope>NUCLEOTIDE SEQUENCE [LARGE SCALE GENOMIC DNA]</scope>
    <source>
        <strain evidence="3 5">Nm2</strain>
    </source>
</reference>
<organism evidence="2 4">
    <name type="scientific">Nitrosomonas communis</name>
    <dbReference type="NCBI Taxonomy" id="44574"/>
    <lineage>
        <taxon>Bacteria</taxon>
        <taxon>Pseudomonadati</taxon>
        <taxon>Pseudomonadota</taxon>
        <taxon>Betaproteobacteria</taxon>
        <taxon>Nitrosomonadales</taxon>
        <taxon>Nitrosomonadaceae</taxon>
        <taxon>Nitrosomonas</taxon>
    </lineage>
</organism>
<evidence type="ECO:0000313" key="3">
    <source>
        <dbReference type="EMBL" id="TYP78307.1"/>
    </source>
</evidence>
<dbReference type="PATRIC" id="fig|44574.3.peg.1280"/>
<dbReference type="OrthoDB" id="6638408at2"/>
<dbReference type="Proteomes" id="UP000034156">
    <property type="component" value="Chromosome"/>
</dbReference>
<evidence type="ECO:0000313" key="4">
    <source>
        <dbReference type="Proteomes" id="UP000034156"/>
    </source>
</evidence>
<evidence type="ECO:0000313" key="2">
    <source>
        <dbReference type="EMBL" id="AKH37355.1"/>
    </source>
</evidence>
<dbReference type="AlphaFoldDB" id="A0A0F7KAN9"/>
<evidence type="ECO:0000259" key="1">
    <source>
        <dbReference type="Pfam" id="PF13392"/>
    </source>
</evidence>
<dbReference type="Gene3D" id="3.90.75.20">
    <property type="match status" value="1"/>
</dbReference>
<accession>A0A0F7KAN9</accession>
<keyword evidence="3" id="KW-0378">Hydrolase</keyword>
<dbReference type="EMBL" id="CP011451">
    <property type="protein sequence ID" value="AKH37355.1"/>
    <property type="molecule type" value="Genomic_DNA"/>
</dbReference>
<dbReference type="InterPro" id="IPR003615">
    <property type="entry name" value="HNH_nuc"/>
</dbReference>
<dbReference type="EMBL" id="VNHT01000077">
    <property type="protein sequence ID" value="TYP78307.1"/>
    <property type="molecule type" value="Genomic_DNA"/>
</dbReference>
<dbReference type="InterPro" id="IPR044925">
    <property type="entry name" value="His-Me_finger_sf"/>
</dbReference>
<reference evidence="4" key="1">
    <citation type="submission" date="2015-05" db="EMBL/GenBank/DDBJ databases">
        <title>Draft genome of Nitrosomonas communis strain Nm2.</title>
        <authorList>
            <person name="Kozlowski J.A."/>
            <person name="Kits K.D."/>
            <person name="Stein L.Y."/>
        </authorList>
    </citation>
    <scope>NUCLEOTIDE SEQUENCE [LARGE SCALE GENOMIC DNA]</scope>
    <source>
        <strain evidence="4">Nm2</strain>
    </source>
</reference>
<keyword evidence="3" id="KW-0255">Endonuclease</keyword>
<sequence>MYTLWSKDEEKLLAHLYPNSHHKALVKLFRGRFDHVKIRAKAMKKGLHKSERYYQGIYTKNANPWNKGLTLNPALKQYQMPGFGRIRKNRNGYLEVWHQGKFQVLSHVIWEKHHGKPVPHGMTLRYADGDKDNVDINNLVLTSRSDVIREHSFSNYPKEIREVHLMNKEINRIINNE</sequence>
<dbReference type="GO" id="GO:0004519">
    <property type="term" value="F:endonuclease activity"/>
    <property type="evidence" value="ECO:0007669"/>
    <property type="project" value="UniProtKB-KW"/>
</dbReference>
<gene>
    <name evidence="2" type="ORF">AAW31_05305</name>
    <name evidence="3" type="ORF">BCL69_107713</name>
</gene>
<name>A0A0F7KAN9_9PROT</name>
<reference evidence="2 4" key="2">
    <citation type="journal article" date="2016" name="Genome Announc.">
        <title>Genome Sequence of Nitrosomonas communis Strain Nm2, a Mesophilic Ammonia-Oxidizing Bacterium Isolated from Mediterranean Soil.</title>
        <authorList>
            <person name="Kozlowski J.A."/>
            <person name="Kits K.D."/>
            <person name="Stein L.Y."/>
        </authorList>
    </citation>
    <scope>NUCLEOTIDE SEQUENCE [LARGE SCALE GENOMIC DNA]</scope>
    <source>
        <strain evidence="2 4">Nm2</strain>
    </source>
</reference>
<dbReference type="Pfam" id="PF13392">
    <property type="entry name" value="HNH_3"/>
    <property type="match status" value="1"/>
</dbReference>
<dbReference type="Proteomes" id="UP000324176">
    <property type="component" value="Unassembled WGS sequence"/>
</dbReference>
<feature type="domain" description="HNH nuclease" evidence="1">
    <location>
        <begin position="107"/>
        <end position="146"/>
    </location>
</feature>
<dbReference type="RefSeq" id="WP_046849439.1">
    <property type="nucleotide sequence ID" value="NZ_CP011451.1"/>
</dbReference>
<dbReference type="SUPFAM" id="SSF54060">
    <property type="entry name" value="His-Me finger endonucleases"/>
    <property type="match status" value="1"/>
</dbReference>
<protein>
    <submittedName>
        <fullName evidence="3">HNH endonuclease</fullName>
    </submittedName>
</protein>
<evidence type="ECO:0000313" key="5">
    <source>
        <dbReference type="Proteomes" id="UP000324176"/>
    </source>
</evidence>
<keyword evidence="4" id="KW-1185">Reference proteome</keyword>
<keyword evidence="3" id="KW-0540">Nuclease</keyword>